<dbReference type="Pfam" id="PF02779">
    <property type="entry name" value="Transket_pyr"/>
    <property type="match status" value="1"/>
</dbReference>
<dbReference type="Proteomes" id="UP000270626">
    <property type="component" value="Unassembled WGS sequence"/>
</dbReference>
<dbReference type="SUPFAM" id="SSF52518">
    <property type="entry name" value="Thiamin diphosphate-binding fold (THDP-binding)"/>
    <property type="match status" value="2"/>
</dbReference>
<dbReference type="InterPro" id="IPR005475">
    <property type="entry name" value="Transketolase-like_Pyr-bd"/>
</dbReference>
<evidence type="ECO:0000256" key="4">
    <source>
        <dbReference type="ARBA" id="ARBA00012280"/>
    </source>
</evidence>
<dbReference type="InterPro" id="IPR031717">
    <property type="entry name" value="ODO-1/KGD_C"/>
</dbReference>
<comment type="cofactor">
    <cofactor evidence="1">
        <name>thiamine diphosphate</name>
        <dbReference type="ChEBI" id="CHEBI:58937"/>
    </cofactor>
</comment>
<dbReference type="Pfam" id="PF16078">
    <property type="entry name" value="2-oxogl_dehyd_N"/>
    <property type="match status" value="1"/>
</dbReference>
<keyword evidence="7" id="KW-0786">Thiamine pyrophosphate</keyword>
<evidence type="ECO:0000256" key="1">
    <source>
        <dbReference type="ARBA" id="ARBA00001964"/>
    </source>
</evidence>
<dbReference type="InterPro" id="IPR029061">
    <property type="entry name" value="THDP-binding"/>
</dbReference>
<dbReference type="FunFam" id="1.10.287.1150:FF:000004">
    <property type="entry name" value="2-oxoglutarate dehydrogenase E1 component"/>
    <property type="match status" value="1"/>
</dbReference>
<dbReference type="GO" id="GO:0030976">
    <property type="term" value="F:thiamine pyrophosphate binding"/>
    <property type="evidence" value="ECO:0007669"/>
    <property type="project" value="InterPro"/>
</dbReference>
<sequence>MTTMNEKFDSTLYFGGNAPFVEEVYENYLNDPTSVSPEWRDYFDRLAQMPGFVARDVAHAPVVAAFAELAKEGGFRQTAPASSASEHKKQSAVGQLVTAYRSLGTRWADLDPLKRVPRPKLDELEPSFYGFTDADLNQTFNVGSLKGLPENAKFSDILETLKQTYCGTIGVEYMYMTDYNEKRWLQEKLEGIRSRPSYNAEQKKRILERLTAAETLERYLHTKYVGQKRFSLEGGESLIVAMDEAIRSGGALGVDEVVVGMAHRGRLNVLVNTLGKAPSMLFAEFEGKKKSDLSAGDVKYHMGFSSDVSTPGGPCHLTLAFNPSHLEIVNPVVEGSVYARQVRRGEGSKSKVLPILVHGDAAVAGQGVNQEMLNFSQTRGYGVGGTLHIVVNNQVGFTTSDPRDYRSGHYCTDIFKMVDAPIFHVNGDDPEAVALVTQIAIEYRQKFQKHVVIDIICYRKLGHNEQDEPMVTQPLMYKIIAKHPGTRKLYGDKLIAEGVLAADGPDQMIAEYRAHLDKGELLYNPVLAGYKHPMTIDWTPFLTKNYIETCDTTVPLAELQRLSQRLTTIPEGFTLHSRVKKIVEDRAAMGEGKLPVDWGMAENLAYASLLVSGYGVRISGEDVGRGTFFHRHAAFHDQNRTSWDEGTYHPLKNLQDKQAGFQCYDSVLSEEAVLAFDYGYASANPYELVIWEGQFGDFANGAQVVIDQFIASGEAKWGRACGLVMLLPHGYEGQGPEHSSARPERFMQLCAEMNMEVCVPTTAAQVFHMLRRQAVRMQRKPLIVMSPKSLLRHKDAASSLEELANGEFKRVIGEVDDLDAKKVKRIILCSGKVYYDLVNARREKKINDIAIIRLEQLYPFPKESLEKEMAKYPKATEVVWAQEEPRNQGAWYWIASRHHLDTQLGSKQKLLLVSRPASSSPAVGYLAKHNEQTKALIESALGKIDY</sequence>
<dbReference type="SMART" id="SM00861">
    <property type="entry name" value="Transket_pyr"/>
    <property type="match status" value="1"/>
</dbReference>
<evidence type="ECO:0000256" key="6">
    <source>
        <dbReference type="ARBA" id="ARBA00023002"/>
    </source>
</evidence>
<dbReference type="RefSeq" id="WP_425453929.1">
    <property type="nucleotide sequence ID" value="NZ_RBXP01000011.1"/>
</dbReference>
<dbReference type="InterPro" id="IPR042179">
    <property type="entry name" value="KGD_C_sf"/>
</dbReference>
<dbReference type="Pfam" id="PF16870">
    <property type="entry name" value="OxoGdeHyase_C"/>
    <property type="match status" value="1"/>
</dbReference>
<reference evidence="10 11" key="1">
    <citation type="submission" date="2018-10" db="EMBL/GenBank/DDBJ databases">
        <title>Genomic Encyclopedia of Type Strains, Phase IV (KMG-IV): sequencing the most valuable type-strain genomes for metagenomic binning, comparative biology and taxonomic classification.</title>
        <authorList>
            <person name="Goeker M."/>
        </authorList>
    </citation>
    <scope>NUCLEOTIDE SEQUENCE [LARGE SCALE GENOMIC DNA]</scope>
    <source>
        <strain evidence="10 11">DSM 23841</strain>
    </source>
</reference>
<dbReference type="PANTHER" id="PTHR23152">
    <property type="entry name" value="2-OXOGLUTARATE DEHYDROGENASE"/>
    <property type="match status" value="1"/>
</dbReference>
<dbReference type="GO" id="GO:0004591">
    <property type="term" value="F:oxoglutarate dehydrogenase (succinyl-transferring) activity"/>
    <property type="evidence" value="ECO:0007669"/>
    <property type="project" value="UniProtKB-EC"/>
</dbReference>
<dbReference type="GO" id="GO:0045252">
    <property type="term" value="C:oxoglutarate dehydrogenase complex"/>
    <property type="evidence" value="ECO:0007669"/>
    <property type="project" value="TreeGrafter"/>
</dbReference>
<dbReference type="Gene3D" id="3.40.50.12470">
    <property type="match status" value="1"/>
</dbReference>
<evidence type="ECO:0000256" key="7">
    <source>
        <dbReference type="ARBA" id="ARBA00023052"/>
    </source>
</evidence>
<evidence type="ECO:0000256" key="8">
    <source>
        <dbReference type="ARBA" id="ARBA00030680"/>
    </source>
</evidence>
<accession>A0A495WGW7</accession>
<dbReference type="Gene3D" id="3.40.50.11610">
    <property type="entry name" value="Multifunctional 2-oxoglutarate metabolism enzyme, C-terminal domain"/>
    <property type="match status" value="1"/>
</dbReference>
<feature type="domain" description="Transketolase-like pyrimidine-binding" evidence="9">
    <location>
        <begin position="596"/>
        <end position="793"/>
    </location>
</feature>
<proteinExistence type="inferred from homology"/>
<dbReference type="Pfam" id="PF00676">
    <property type="entry name" value="E1_dh"/>
    <property type="match status" value="1"/>
</dbReference>
<protein>
    <recommendedName>
        <fullName evidence="5">2-oxoglutarate dehydrogenase E1 component</fullName>
        <ecNumber evidence="4">1.2.4.2</ecNumber>
    </recommendedName>
    <alternativeName>
        <fullName evidence="8">Alpha-ketoglutarate dehydrogenase</fullName>
    </alternativeName>
</protein>
<organism evidence="10 11">
    <name type="scientific">Azonexus fungiphilus</name>
    <dbReference type="NCBI Taxonomy" id="146940"/>
    <lineage>
        <taxon>Bacteria</taxon>
        <taxon>Pseudomonadati</taxon>
        <taxon>Pseudomonadota</taxon>
        <taxon>Betaproteobacteria</taxon>
        <taxon>Rhodocyclales</taxon>
        <taxon>Azonexaceae</taxon>
        <taxon>Azonexus</taxon>
    </lineage>
</organism>
<dbReference type="PIRSF" id="PIRSF000157">
    <property type="entry name" value="Oxoglu_dh_E1"/>
    <property type="match status" value="1"/>
</dbReference>
<name>A0A495WGW7_9RHOO</name>
<keyword evidence="11" id="KW-1185">Reference proteome</keyword>
<dbReference type="Gene3D" id="1.10.287.1150">
    <property type="entry name" value="TPP helical domain"/>
    <property type="match status" value="1"/>
</dbReference>
<gene>
    <name evidence="10" type="ORF">DFR40_0922</name>
</gene>
<dbReference type="NCBIfam" id="TIGR00239">
    <property type="entry name" value="2oxo_dh_E1"/>
    <property type="match status" value="1"/>
</dbReference>
<dbReference type="InterPro" id="IPR001017">
    <property type="entry name" value="DH_E1"/>
</dbReference>
<dbReference type="InterPro" id="IPR011603">
    <property type="entry name" value="2oxoglutarate_DH_E1"/>
</dbReference>
<evidence type="ECO:0000256" key="3">
    <source>
        <dbReference type="ARBA" id="ARBA00006936"/>
    </source>
</evidence>
<dbReference type="CDD" id="cd02016">
    <property type="entry name" value="TPP_E1_OGDC_like"/>
    <property type="match status" value="1"/>
</dbReference>
<dbReference type="InterPro" id="IPR032106">
    <property type="entry name" value="2-oxogl_dehyd_N"/>
</dbReference>
<comment type="similarity">
    <text evidence="3">Belongs to the alpha-ketoglutarate dehydrogenase family.</text>
</comment>
<dbReference type="AlphaFoldDB" id="A0A495WGW7"/>
<comment type="function">
    <text evidence="2">E1 component of the 2-oxoglutarate dehydrogenase (OGDH) complex which catalyzes the decarboxylation of 2-oxoglutarate, the first step in the conversion of 2-oxoglutarate to succinyl-CoA and CO(2).</text>
</comment>
<dbReference type="Gene3D" id="3.40.50.970">
    <property type="match status" value="1"/>
</dbReference>
<evidence type="ECO:0000259" key="9">
    <source>
        <dbReference type="SMART" id="SM00861"/>
    </source>
</evidence>
<evidence type="ECO:0000256" key="2">
    <source>
        <dbReference type="ARBA" id="ARBA00003906"/>
    </source>
</evidence>
<dbReference type="PANTHER" id="PTHR23152:SF4">
    <property type="entry name" value="2-OXOADIPATE DEHYDROGENASE COMPLEX COMPONENT E1"/>
    <property type="match status" value="1"/>
</dbReference>
<keyword evidence="6" id="KW-0560">Oxidoreductase</keyword>
<dbReference type="NCBIfam" id="NF008907">
    <property type="entry name" value="PRK12270.1"/>
    <property type="match status" value="1"/>
</dbReference>
<dbReference type="GO" id="GO:0006099">
    <property type="term" value="P:tricarboxylic acid cycle"/>
    <property type="evidence" value="ECO:0007669"/>
    <property type="project" value="TreeGrafter"/>
</dbReference>
<dbReference type="GO" id="GO:0005829">
    <property type="term" value="C:cytosol"/>
    <property type="evidence" value="ECO:0007669"/>
    <property type="project" value="TreeGrafter"/>
</dbReference>
<evidence type="ECO:0000313" key="11">
    <source>
        <dbReference type="Proteomes" id="UP000270626"/>
    </source>
</evidence>
<evidence type="ECO:0000313" key="10">
    <source>
        <dbReference type="EMBL" id="RKT60776.1"/>
    </source>
</evidence>
<dbReference type="EC" id="1.2.4.2" evidence="4"/>
<comment type="caution">
    <text evidence="10">The sequence shown here is derived from an EMBL/GenBank/DDBJ whole genome shotgun (WGS) entry which is preliminary data.</text>
</comment>
<evidence type="ECO:0000256" key="5">
    <source>
        <dbReference type="ARBA" id="ARBA00013321"/>
    </source>
</evidence>
<dbReference type="NCBIfam" id="NF006914">
    <property type="entry name" value="PRK09404.1"/>
    <property type="match status" value="1"/>
</dbReference>
<dbReference type="EMBL" id="RBXP01000011">
    <property type="protein sequence ID" value="RKT60776.1"/>
    <property type="molecule type" value="Genomic_DNA"/>
</dbReference>